<feature type="transmembrane region" description="Helical" evidence="1">
    <location>
        <begin position="207"/>
        <end position="231"/>
    </location>
</feature>
<keyword evidence="3" id="KW-1185">Reference proteome</keyword>
<dbReference type="EMBL" id="RQTK01000228">
    <property type="protein sequence ID" value="RUS83828.1"/>
    <property type="molecule type" value="Genomic_DNA"/>
</dbReference>
<accession>A0A433TQQ8</accession>
<evidence type="ECO:0000313" key="3">
    <source>
        <dbReference type="Proteomes" id="UP000271974"/>
    </source>
</evidence>
<keyword evidence="1" id="KW-1133">Transmembrane helix</keyword>
<evidence type="ECO:0000256" key="1">
    <source>
        <dbReference type="SAM" id="Phobius"/>
    </source>
</evidence>
<reference evidence="2 3" key="1">
    <citation type="submission" date="2019-01" db="EMBL/GenBank/DDBJ databases">
        <title>A draft genome assembly of the solar-powered sea slug Elysia chlorotica.</title>
        <authorList>
            <person name="Cai H."/>
            <person name="Li Q."/>
            <person name="Fang X."/>
            <person name="Li J."/>
            <person name="Curtis N.E."/>
            <person name="Altenburger A."/>
            <person name="Shibata T."/>
            <person name="Feng M."/>
            <person name="Maeda T."/>
            <person name="Schwartz J.A."/>
            <person name="Shigenobu S."/>
            <person name="Lundholm N."/>
            <person name="Nishiyama T."/>
            <person name="Yang H."/>
            <person name="Hasebe M."/>
            <person name="Li S."/>
            <person name="Pierce S.K."/>
            <person name="Wang J."/>
        </authorList>
    </citation>
    <scope>NUCLEOTIDE SEQUENCE [LARGE SCALE GENOMIC DNA]</scope>
    <source>
        <strain evidence="2">EC2010</strain>
        <tissue evidence="2">Whole organism of an adult</tissue>
    </source>
</reference>
<protein>
    <recommendedName>
        <fullName evidence="4">CUB domain-containing protein</fullName>
    </recommendedName>
</protein>
<dbReference type="AlphaFoldDB" id="A0A433TQQ8"/>
<comment type="caution">
    <text evidence="2">The sequence shown here is derived from an EMBL/GenBank/DDBJ whole genome shotgun (WGS) entry which is preliminary data.</text>
</comment>
<proteinExistence type="predicted"/>
<dbReference type="Proteomes" id="UP000271974">
    <property type="component" value="Unassembled WGS sequence"/>
</dbReference>
<name>A0A433TQQ8_ELYCH</name>
<keyword evidence="1" id="KW-0472">Membrane</keyword>
<organism evidence="2 3">
    <name type="scientific">Elysia chlorotica</name>
    <name type="common">Eastern emerald elysia</name>
    <name type="synonym">Sea slug</name>
    <dbReference type="NCBI Taxonomy" id="188477"/>
    <lineage>
        <taxon>Eukaryota</taxon>
        <taxon>Metazoa</taxon>
        <taxon>Spiralia</taxon>
        <taxon>Lophotrochozoa</taxon>
        <taxon>Mollusca</taxon>
        <taxon>Gastropoda</taxon>
        <taxon>Heterobranchia</taxon>
        <taxon>Euthyneura</taxon>
        <taxon>Panpulmonata</taxon>
        <taxon>Sacoglossa</taxon>
        <taxon>Placobranchoidea</taxon>
        <taxon>Plakobranchidae</taxon>
        <taxon>Elysia</taxon>
    </lineage>
</organism>
<evidence type="ECO:0008006" key="4">
    <source>
        <dbReference type="Google" id="ProtNLM"/>
    </source>
</evidence>
<evidence type="ECO:0000313" key="2">
    <source>
        <dbReference type="EMBL" id="RUS83828.1"/>
    </source>
</evidence>
<gene>
    <name evidence="2" type="ORF">EGW08_008409</name>
</gene>
<sequence length="300" mass="33040">MTTMAAAGGLRPGLQIWLETGLVGLLCLMLYLGTAASAETVFFNKFGHCMHQGNPFDVDNDVYTLKSTGGSDAYETSLCKMTFQSSSDERLCLIFYRFQFDTCGVTLKIYESQTASGKNLETLSCLDPKPSEKICTQSPYVTVVLKKETLNNNQGYMFEIDVLKESDIDLSDDAQRRRNGAFESNEYNRESIGKTREKTSAKTSSTLIILVACVLGVIVVIAAISTIALYFCRRKRGSIIVGEATPPDMKEETTGNTLMPSAPLMEDPPPYVDPPPYEEEFHGGRGTSVVYENASMLANR</sequence>
<dbReference type="OrthoDB" id="6159119at2759"/>
<keyword evidence="1" id="KW-0812">Transmembrane</keyword>